<feature type="compositionally biased region" description="Polar residues" evidence="1">
    <location>
        <begin position="12"/>
        <end position="25"/>
    </location>
</feature>
<feature type="region of interest" description="Disordered" evidence="1">
    <location>
        <begin position="1"/>
        <end position="32"/>
    </location>
</feature>
<dbReference type="Proteomes" id="UP000055019">
    <property type="component" value="Unassembled WGS sequence"/>
</dbReference>
<evidence type="ECO:0000313" key="2">
    <source>
        <dbReference type="EMBL" id="SAL81850.1"/>
    </source>
</evidence>
<sequence length="62" mass="7246">MKHDSKEKYASRQGSEQFNHAQSHHTVGCEKTRRCTDRNWAWTTTGSQYDWMDSHAPSGQFD</sequence>
<protein>
    <submittedName>
        <fullName evidence="2">Uncharacterized protein</fullName>
    </submittedName>
</protein>
<proteinExistence type="predicted"/>
<evidence type="ECO:0000256" key="1">
    <source>
        <dbReference type="SAM" id="MobiDB-lite"/>
    </source>
</evidence>
<name>A0A158KMR6_9BURK</name>
<gene>
    <name evidence="2" type="ORF">AWB74_06073</name>
</gene>
<dbReference type="EMBL" id="FCOM02000039">
    <property type="protein sequence ID" value="SAL81850.1"/>
    <property type="molecule type" value="Genomic_DNA"/>
</dbReference>
<feature type="compositionally biased region" description="Basic and acidic residues" evidence="1">
    <location>
        <begin position="1"/>
        <end position="10"/>
    </location>
</feature>
<comment type="caution">
    <text evidence="2">The sequence shown here is derived from an EMBL/GenBank/DDBJ whole genome shotgun (WGS) entry which is preliminary data.</text>
</comment>
<organism evidence="2 3">
    <name type="scientific">Caballeronia arvi</name>
    <dbReference type="NCBI Taxonomy" id="1777135"/>
    <lineage>
        <taxon>Bacteria</taxon>
        <taxon>Pseudomonadati</taxon>
        <taxon>Pseudomonadota</taxon>
        <taxon>Betaproteobacteria</taxon>
        <taxon>Burkholderiales</taxon>
        <taxon>Burkholderiaceae</taxon>
        <taxon>Caballeronia</taxon>
    </lineage>
</organism>
<dbReference type="AlphaFoldDB" id="A0A158KMR6"/>
<reference evidence="2" key="1">
    <citation type="submission" date="2016-01" db="EMBL/GenBank/DDBJ databases">
        <authorList>
            <person name="Peeters C."/>
        </authorList>
    </citation>
    <scope>NUCLEOTIDE SEQUENCE [LARGE SCALE GENOMIC DNA]</scope>
    <source>
        <strain evidence="2">LMG 29317</strain>
    </source>
</reference>
<evidence type="ECO:0000313" key="3">
    <source>
        <dbReference type="Proteomes" id="UP000055019"/>
    </source>
</evidence>
<accession>A0A158KMR6</accession>
<keyword evidence="3" id="KW-1185">Reference proteome</keyword>